<comment type="similarity">
    <text evidence="1">Belongs to the bacterial solute-binding protein 1 family.</text>
</comment>
<dbReference type="PANTHER" id="PTHR43649:SF29">
    <property type="entry name" value="OSMOPROTECTIVE COMPOUNDS-BINDING PROTEIN GGTB"/>
    <property type="match status" value="1"/>
</dbReference>
<dbReference type="PANTHER" id="PTHR43649">
    <property type="entry name" value="ARABINOSE-BINDING PROTEIN-RELATED"/>
    <property type="match status" value="1"/>
</dbReference>
<gene>
    <name evidence="4" type="ORF">Aple_012490</name>
</gene>
<sequence length="435" mass="45676">MRSQKLAAITVVSSLLATVACGGSSKSGSSDAGADASGPVSVEFLSVQQPTDNWPTILTSLMDGYSKAHPGSTLKNSYTPQTDLDQKLQLLGAQNSLPVLFNAPNTPAAQAEMGQSGKAVDLEAKLTELGVIGQVSPAAIAVIKQLQGGKMYALPFELNMEGIWYNKKIFADNGITPPATWDELVATATTLNDKKIQPFAASGVEGWPISRLLGDYIFRLLGPDALKKVADGTAKLTDGPYVQAAQAIADLGSKGFFGKGVTTLDYQSAEDLFLQGKAGMFYMGSWAVGDFNDPAKNKIGADTIGYMPFPTVAGGVGTADQTPMNVGLPTMVSAKAYTPAVGEWLKYLATNYGDTALSKRGIVTGFKVNNPPATIPATTKVVQDQIAGTKDPVLWFEALFSARATSVAQKNAARLVTGSLSPQDYMSDVQDALKG</sequence>
<dbReference type="AlphaFoldDB" id="A0A5M3XB26"/>
<dbReference type="PROSITE" id="PS51257">
    <property type="entry name" value="PROKAR_LIPOPROTEIN"/>
    <property type="match status" value="1"/>
</dbReference>
<feature type="chain" id="PRO_5038494879" evidence="3">
    <location>
        <begin position="23"/>
        <end position="435"/>
    </location>
</feature>
<dbReference type="RefSeq" id="WP_155343501.1">
    <property type="nucleotide sequence ID" value="NZ_BAAAHM010000010.1"/>
</dbReference>
<evidence type="ECO:0000256" key="1">
    <source>
        <dbReference type="ARBA" id="ARBA00008520"/>
    </source>
</evidence>
<dbReference type="Proteomes" id="UP000377595">
    <property type="component" value="Unassembled WGS sequence"/>
</dbReference>
<keyword evidence="5" id="KW-1185">Reference proteome</keyword>
<accession>A0A5M3XB26</accession>
<protein>
    <submittedName>
        <fullName evidence="4">ABC transporter substrate-binding protein</fullName>
    </submittedName>
</protein>
<organism evidence="4 5">
    <name type="scientific">Acrocarpospora pleiomorpha</name>
    <dbReference type="NCBI Taxonomy" id="90975"/>
    <lineage>
        <taxon>Bacteria</taxon>
        <taxon>Bacillati</taxon>
        <taxon>Actinomycetota</taxon>
        <taxon>Actinomycetes</taxon>
        <taxon>Streptosporangiales</taxon>
        <taxon>Streptosporangiaceae</taxon>
        <taxon>Acrocarpospora</taxon>
    </lineage>
</organism>
<dbReference type="InterPro" id="IPR006059">
    <property type="entry name" value="SBP"/>
</dbReference>
<feature type="signal peptide" evidence="3">
    <location>
        <begin position="1"/>
        <end position="22"/>
    </location>
</feature>
<dbReference type="Gene3D" id="3.40.190.10">
    <property type="entry name" value="Periplasmic binding protein-like II"/>
    <property type="match status" value="2"/>
</dbReference>
<reference evidence="4 5" key="1">
    <citation type="submission" date="2019-10" db="EMBL/GenBank/DDBJ databases">
        <title>Whole genome shotgun sequence of Acrocarpospora pleiomorpha NBRC 16267.</title>
        <authorList>
            <person name="Ichikawa N."/>
            <person name="Kimura A."/>
            <person name="Kitahashi Y."/>
            <person name="Komaki H."/>
            <person name="Oguchi A."/>
        </authorList>
    </citation>
    <scope>NUCLEOTIDE SEQUENCE [LARGE SCALE GENOMIC DNA]</scope>
    <source>
        <strain evidence="4 5">NBRC 16267</strain>
    </source>
</reference>
<keyword evidence="3" id="KW-0732">Signal</keyword>
<evidence type="ECO:0000256" key="3">
    <source>
        <dbReference type="SAM" id="SignalP"/>
    </source>
</evidence>
<dbReference type="Pfam" id="PF01547">
    <property type="entry name" value="SBP_bac_1"/>
    <property type="match status" value="1"/>
</dbReference>
<name>A0A5M3XB26_9ACTN</name>
<evidence type="ECO:0000313" key="4">
    <source>
        <dbReference type="EMBL" id="GES18354.1"/>
    </source>
</evidence>
<dbReference type="InterPro" id="IPR050490">
    <property type="entry name" value="Bact_solute-bd_prot1"/>
</dbReference>
<dbReference type="SUPFAM" id="SSF53850">
    <property type="entry name" value="Periplasmic binding protein-like II"/>
    <property type="match status" value="1"/>
</dbReference>
<comment type="caution">
    <text evidence="4">The sequence shown here is derived from an EMBL/GenBank/DDBJ whole genome shotgun (WGS) entry which is preliminary data.</text>
</comment>
<evidence type="ECO:0000256" key="2">
    <source>
        <dbReference type="ARBA" id="ARBA00022448"/>
    </source>
</evidence>
<evidence type="ECO:0000313" key="5">
    <source>
        <dbReference type="Proteomes" id="UP000377595"/>
    </source>
</evidence>
<keyword evidence="2" id="KW-0813">Transport</keyword>
<dbReference type="OrthoDB" id="3256840at2"/>
<proteinExistence type="inferred from homology"/>
<dbReference type="EMBL" id="BLAF01000007">
    <property type="protein sequence ID" value="GES18354.1"/>
    <property type="molecule type" value="Genomic_DNA"/>
</dbReference>